<evidence type="ECO:0000313" key="2">
    <source>
        <dbReference type="EMBL" id="RNE98399.1"/>
    </source>
</evidence>
<dbReference type="RefSeq" id="XP_029223829.1">
    <property type="nucleotide sequence ID" value="XM_029376065.1"/>
</dbReference>
<feature type="compositionally biased region" description="Basic and acidic residues" evidence="1">
    <location>
        <begin position="45"/>
        <end position="66"/>
    </location>
</feature>
<name>A0A3R7M2X4_9TRYP</name>
<proteinExistence type="predicted"/>
<reference evidence="2 3" key="1">
    <citation type="journal article" date="2018" name="BMC Genomics">
        <title>Genomic comparison of Trypanosoma conorhini and Trypanosoma rangeli to Trypanosoma cruzi strains of high and low virulence.</title>
        <authorList>
            <person name="Bradwell K.R."/>
            <person name="Koparde V.N."/>
            <person name="Matveyev A.V."/>
            <person name="Serrano M.G."/>
            <person name="Alves J.M."/>
            <person name="Parikh H."/>
            <person name="Huang B."/>
            <person name="Lee V."/>
            <person name="Espinosa-Alvarez O."/>
            <person name="Ortiz P.A."/>
            <person name="Costa-Martins A.G."/>
            <person name="Teixeira M.M."/>
            <person name="Buck G.A."/>
        </authorList>
    </citation>
    <scope>NUCLEOTIDE SEQUENCE [LARGE SCALE GENOMIC DNA]</scope>
    <source>
        <strain evidence="2 3">025E</strain>
    </source>
</reference>
<accession>A0A3R7M2X4</accession>
<protein>
    <submittedName>
        <fullName evidence="2">Uncharacterized protein</fullName>
    </submittedName>
</protein>
<feature type="non-terminal residue" evidence="2">
    <location>
        <position position="115"/>
    </location>
</feature>
<organism evidence="2 3">
    <name type="scientific">Trypanosoma conorhini</name>
    <dbReference type="NCBI Taxonomy" id="83891"/>
    <lineage>
        <taxon>Eukaryota</taxon>
        <taxon>Discoba</taxon>
        <taxon>Euglenozoa</taxon>
        <taxon>Kinetoplastea</taxon>
        <taxon>Metakinetoplastina</taxon>
        <taxon>Trypanosomatida</taxon>
        <taxon>Trypanosomatidae</taxon>
        <taxon>Trypanosoma</taxon>
    </lineage>
</organism>
<dbReference type="AlphaFoldDB" id="A0A3R7M2X4"/>
<comment type="caution">
    <text evidence="2">The sequence shown here is derived from an EMBL/GenBank/DDBJ whole genome shotgun (WGS) entry which is preliminary data.</text>
</comment>
<keyword evidence="3" id="KW-1185">Reference proteome</keyword>
<dbReference type="GeneID" id="40322854"/>
<dbReference type="Proteomes" id="UP000284403">
    <property type="component" value="Unassembled WGS sequence"/>
</dbReference>
<evidence type="ECO:0000313" key="3">
    <source>
        <dbReference type="Proteomes" id="UP000284403"/>
    </source>
</evidence>
<sequence length="115" mass="12067">MEAQHRLGPCNIAWRGRTEAEKNNNNNSPIIEPTVVALVLVASSLHEEPRRPPGEGTESPKIKHGGDTGAGEQICGQQPGAMEPVAGLAAQNYCGRREYLPGGASHSPITSGEGC</sequence>
<evidence type="ECO:0000256" key="1">
    <source>
        <dbReference type="SAM" id="MobiDB-lite"/>
    </source>
</evidence>
<gene>
    <name evidence="2" type="ORF">Tco025E_09243</name>
</gene>
<dbReference type="EMBL" id="MKKU01001038">
    <property type="protein sequence ID" value="RNE98399.1"/>
    <property type="molecule type" value="Genomic_DNA"/>
</dbReference>
<feature type="region of interest" description="Disordered" evidence="1">
    <location>
        <begin position="42"/>
        <end position="78"/>
    </location>
</feature>